<dbReference type="PANTHER" id="PTHR34227">
    <property type="entry name" value="CHAPERONE PROTEIN YCDY"/>
    <property type="match status" value="1"/>
</dbReference>
<dbReference type="InterPro" id="IPR020945">
    <property type="entry name" value="DMSO/NO3_reduct_chaperone"/>
</dbReference>
<keyword evidence="1" id="KW-0143">Chaperone</keyword>
<accession>W4LJC8</accession>
<dbReference type="InterPro" id="IPR036411">
    <property type="entry name" value="TorD-like_sf"/>
</dbReference>
<reference evidence="2 3" key="1">
    <citation type="journal article" date="2014" name="Nature">
        <title>An environmental bacterial taxon with a large and distinct metabolic repertoire.</title>
        <authorList>
            <person name="Wilson M.C."/>
            <person name="Mori T."/>
            <person name="Ruckert C."/>
            <person name="Uria A.R."/>
            <person name="Helf M.J."/>
            <person name="Takada K."/>
            <person name="Gernert C."/>
            <person name="Steffens U.A."/>
            <person name="Heycke N."/>
            <person name="Schmitt S."/>
            <person name="Rinke C."/>
            <person name="Helfrich E.J."/>
            <person name="Brachmann A.O."/>
            <person name="Gurgui C."/>
            <person name="Wakimoto T."/>
            <person name="Kracht M."/>
            <person name="Crusemann M."/>
            <person name="Hentschel U."/>
            <person name="Abe I."/>
            <person name="Matsunaga S."/>
            <person name="Kalinowski J."/>
            <person name="Takeyama H."/>
            <person name="Piel J."/>
        </authorList>
    </citation>
    <scope>NUCLEOTIDE SEQUENCE [LARGE SCALE GENOMIC DNA]</scope>
    <source>
        <strain evidence="3">TSY1</strain>
    </source>
</reference>
<keyword evidence="3" id="KW-1185">Reference proteome</keyword>
<dbReference type="SUPFAM" id="SSF89155">
    <property type="entry name" value="TorD-like"/>
    <property type="match status" value="1"/>
</dbReference>
<dbReference type="Gene3D" id="1.10.3480.10">
    <property type="entry name" value="TorD-like"/>
    <property type="match status" value="1"/>
</dbReference>
<comment type="caution">
    <text evidence="2">The sequence shown here is derived from an EMBL/GenBank/DDBJ whole genome shotgun (WGS) entry which is preliminary data.</text>
</comment>
<dbReference type="AlphaFoldDB" id="W4LJC8"/>
<evidence type="ECO:0008006" key="4">
    <source>
        <dbReference type="Google" id="ProtNLM"/>
    </source>
</evidence>
<organism evidence="2 3">
    <name type="scientific">Entotheonella factor</name>
    <dbReference type="NCBI Taxonomy" id="1429438"/>
    <lineage>
        <taxon>Bacteria</taxon>
        <taxon>Pseudomonadati</taxon>
        <taxon>Nitrospinota/Tectimicrobiota group</taxon>
        <taxon>Candidatus Tectimicrobiota</taxon>
        <taxon>Candidatus Entotheonellia</taxon>
        <taxon>Candidatus Entotheonellales</taxon>
        <taxon>Candidatus Entotheonellaceae</taxon>
        <taxon>Candidatus Entotheonella</taxon>
    </lineage>
</organism>
<dbReference type="EMBL" id="AZHW01000620">
    <property type="protein sequence ID" value="ETW97785.1"/>
    <property type="molecule type" value="Genomic_DNA"/>
</dbReference>
<dbReference type="InterPro" id="IPR050289">
    <property type="entry name" value="TorD/DmsD_chaperones"/>
</dbReference>
<proteinExistence type="predicted"/>
<dbReference type="HOGENOM" id="CLU_077650_2_0_7"/>
<evidence type="ECO:0000313" key="3">
    <source>
        <dbReference type="Proteomes" id="UP000019141"/>
    </source>
</evidence>
<dbReference type="Pfam" id="PF02613">
    <property type="entry name" value="Nitrate_red_del"/>
    <property type="match status" value="1"/>
</dbReference>
<gene>
    <name evidence="2" type="ORF">ETSY1_21340</name>
</gene>
<dbReference type="PANTHER" id="PTHR34227:SF1">
    <property type="entry name" value="DIMETHYL SULFOXIDE REDUCTASE CHAPERONE-RELATED"/>
    <property type="match status" value="1"/>
</dbReference>
<dbReference type="Proteomes" id="UP000019141">
    <property type="component" value="Unassembled WGS sequence"/>
</dbReference>
<evidence type="ECO:0000313" key="2">
    <source>
        <dbReference type="EMBL" id="ETW97785.1"/>
    </source>
</evidence>
<evidence type="ECO:0000256" key="1">
    <source>
        <dbReference type="ARBA" id="ARBA00023186"/>
    </source>
</evidence>
<protein>
    <recommendedName>
        <fullName evidence="4">Dehydrogenase</fullName>
    </recommendedName>
</protein>
<sequence>MLNDPALVDFRHAYYSLFVQLWWREPSADFIASLMTDMGERIEAAAEVHPLLGEGWRTLSQYVETHGPEEAAEAYMHLFLGPYGPAVQPYESYYLTGFLFREPLVKVRSFLQDVGLEKEDHVFAEPEDVLAFELEVMRWLVGKQMSAIEPEEATYWLHQQMACLKHHVLVWVPACAQDIEQAAEDCGFYRGAAQLLRGFLDVERQMFWELDIEPVATLEEARRFYRNDVIWQGPSFDAGVAEDVSN</sequence>
<name>W4LJC8_ENTF1</name>